<dbReference type="Proteomes" id="UP000447393">
    <property type="component" value="Unassembled WGS sequence"/>
</dbReference>
<feature type="domain" description="Glycosyltransferase subfamily 4-like N-terminal" evidence="2">
    <location>
        <begin position="16"/>
        <end position="150"/>
    </location>
</feature>
<proteinExistence type="predicted"/>
<reference evidence="3 4" key="1">
    <citation type="submission" date="2019-11" db="EMBL/GenBank/DDBJ databases">
        <title>Genome sequences of 17 halophilic strains isolated from different environments.</title>
        <authorList>
            <person name="Furrow R.E."/>
        </authorList>
    </citation>
    <scope>NUCLEOTIDE SEQUENCE [LARGE SCALE GENOMIC DNA]</scope>
    <source>
        <strain evidence="3 4">22505_10_Sand</strain>
    </source>
</reference>
<dbReference type="InterPro" id="IPR001296">
    <property type="entry name" value="Glyco_trans_1"/>
</dbReference>
<dbReference type="InterPro" id="IPR028098">
    <property type="entry name" value="Glyco_trans_4-like_N"/>
</dbReference>
<dbReference type="EMBL" id="WMEZ01000002">
    <property type="protein sequence ID" value="MYL49353.1"/>
    <property type="molecule type" value="Genomic_DNA"/>
</dbReference>
<name>A0A845E3T8_9BACI</name>
<protein>
    <submittedName>
        <fullName evidence="3">Glycosyltransferase</fullName>
    </submittedName>
</protein>
<organism evidence="3 4">
    <name type="scientific">Halobacillus litoralis</name>
    <dbReference type="NCBI Taxonomy" id="45668"/>
    <lineage>
        <taxon>Bacteria</taxon>
        <taxon>Bacillati</taxon>
        <taxon>Bacillota</taxon>
        <taxon>Bacilli</taxon>
        <taxon>Bacillales</taxon>
        <taxon>Bacillaceae</taxon>
        <taxon>Halobacillus</taxon>
    </lineage>
</organism>
<dbReference type="SUPFAM" id="SSF53756">
    <property type="entry name" value="UDP-Glycosyltransferase/glycogen phosphorylase"/>
    <property type="match status" value="1"/>
</dbReference>
<dbReference type="Pfam" id="PF00534">
    <property type="entry name" value="Glycos_transf_1"/>
    <property type="match status" value="1"/>
</dbReference>
<accession>A0A845E3T8</accession>
<gene>
    <name evidence="3" type="ORF">GLV98_07645</name>
</gene>
<dbReference type="RefSeq" id="WP_160913709.1">
    <property type="nucleotide sequence ID" value="NZ_WMEZ01000002.1"/>
</dbReference>
<keyword evidence="3" id="KW-0808">Transferase</keyword>
<sequence>MTKPKKILHVIPTTSYGGISSMVMNLYRKIDTKKVQFDFVTFNDGPLKEEIINRGGNVFEIPYIKNDGPYTHIKRVFNICKKNGPYEAIHVHHGYKSGFSLLSARMAGIKRRICHIHTSDVEQNWQKKYLYFLKTLSIINATKLVACGNEAGTFLFGKRSFELVTNAIDIEKYVKLSQSQAIKYKRTLQINSDLIIGHVGRFSDVKNHSFIIDVAESLCRRTNNFKIVLVGDGPLKPEIERKIKEKGLSDKFLLTGLRPDIPELMNMFNIFVFPSHFEGVPVSLLEAQVSDVPCVVSSGVSREVDIDNGSITFLNLTEGPNVWADYIIEKSKHPKNGKIKAAEALSAKGYSLNDNIAKLMEMYNVKY</sequence>
<comment type="caution">
    <text evidence="3">The sequence shown here is derived from an EMBL/GenBank/DDBJ whole genome shotgun (WGS) entry which is preliminary data.</text>
</comment>
<dbReference type="Gene3D" id="3.40.50.2000">
    <property type="entry name" value="Glycogen Phosphorylase B"/>
    <property type="match status" value="2"/>
</dbReference>
<dbReference type="PANTHER" id="PTHR45947:SF3">
    <property type="entry name" value="SULFOQUINOVOSYL TRANSFERASE SQD2"/>
    <property type="match status" value="1"/>
</dbReference>
<dbReference type="PANTHER" id="PTHR45947">
    <property type="entry name" value="SULFOQUINOVOSYL TRANSFERASE SQD2"/>
    <property type="match status" value="1"/>
</dbReference>
<evidence type="ECO:0000259" key="2">
    <source>
        <dbReference type="Pfam" id="PF13439"/>
    </source>
</evidence>
<dbReference type="AlphaFoldDB" id="A0A845E3T8"/>
<dbReference type="OrthoDB" id="9797829at2"/>
<dbReference type="InterPro" id="IPR050194">
    <property type="entry name" value="Glycosyltransferase_grp1"/>
</dbReference>
<feature type="domain" description="Glycosyl transferase family 1" evidence="1">
    <location>
        <begin position="189"/>
        <end position="298"/>
    </location>
</feature>
<dbReference type="Pfam" id="PF13439">
    <property type="entry name" value="Glyco_transf_4"/>
    <property type="match status" value="1"/>
</dbReference>
<dbReference type="CDD" id="cd03812">
    <property type="entry name" value="GT4_CapH-like"/>
    <property type="match status" value="1"/>
</dbReference>
<evidence type="ECO:0000313" key="4">
    <source>
        <dbReference type="Proteomes" id="UP000447393"/>
    </source>
</evidence>
<dbReference type="GO" id="GO:0016757">
    <property type="term" value="F:glycosyltransferase activity"/>
    <property type="evidence" value="ECO:0007669"/>
    <property type="project" value="InterPro"/>
</dbReference>
<evidence type="ECO:0000313" key="3">
    <source>
        <dbReference type="EMBL" id="MYL49353.1"/>
    </source>
</evidence>
<evidence type="ECO:0000259" key="1">
    <source>
        <dbReference type="Pfam" id="PF00534"/>
    </source>
</evidence>